<protein>
    <submittedName>
        <fullName evidence="2">AAA domain (Dynein-related subfamily)</fullName>
    </submittedName>
</protein>
<keyword evidence="3" id="KW-1185">Reference proteome</keyword>
<dbReference type="SMART" id="SM00382">
    <property type="entry name" value="AAA"/>
    <property type="match status" value="1"/>
</dbReference>
<evidence type="ECO:0000313" key="2">
    <source>
        <dbReference type="EMBL" id="KFB74680.1"/>
    </source>
</evidence>
<dbReference type="InterPro" id="IPR003593">
    <property type="entry name" value="AAA+_ATPase"/>
</dbReference>
<dbReference type="Pfam" id="PF07728">
    <property type="entry name" value="AAA_5"/>
    <property type="match status" value="1"/>
</dbReference>
<dbReference type="Proteomes" id="UP000021315">
    <property type="component" value="Unassembled WGS sequence"/>
</dbReference>
<reference evidence="2" key="1">
    <citation type="submission" date="2014-02" db="EMBL/GenBank/DDBJ databases">
        <title>Expanding our view of genomic diversity in Candidatus Accumulibacter clades.</title>
        <authorList>
            <person name="Skennerton C.T."/>
            <person name="Barr J.J."/>
            <person name="Slater F.R."/>
            <person name="Bond P.L."/>
            <person name="Tyson G.W."/>
        </authorList>
    </citation>
    <scope>NUCLEOTIDE SEQUENCE [LARGE SCALE GENOMIC DNA]</scope>
</reference>
<evidence type="ECO:0000313" key="3">
    <source>
        <dbReference type="Proteomes" id="UP000021315"/>
    </source>
</evidence>
<evidence type="ECO:0000259" key="1">
    <source>
        <dbReference type="SMART" id="SM00382"/>
    </source>
</evidence>
<gene>
    <name evidence="2" type="ORF">AW06_004384</name>
</gene>
<dbReference type="InterPro" id="IPR011704">
    <property type="entry name" value="ATPase_dyneun-rel_AAA"/>
</dbReference>
<dbReference type="RefSeq" id="WP_273704934.1">
    <property type="nucleotide sequence ID" value="NZ_JDST02000152.1"/>
</dbReference>
<accession>A0A080M2W9</accession>
<dbReference type="EMBL" id="JDST02000152">
    <property type="protein sequence ID" value="KFB74680.1"/>
    <property type="molecule type" value="Genomic_DNA"/>
</dbReference>
<dbReference type="GO" id="GO:0005524">
    <property type="term" value="F:ATP binding"/>
    <property type="evidence" value="ECO:0007669"/>
    <property type="project" value="InterPro"/>
</dbReference>
<organism evidence="2 3">
    <name type="scientific">Candidatus Accumulibacter cognatus</name>
    <dbReference type="NCBI Taxonomy" id="2954383"/>
    <lineage>
        <taxon>Bacteria</taxon>
        <taxon>Pseudomonadati</taxon>
        <taxon>Pseudomonadota</taxon>
        <taxon>Betaproteobacteria</taxon>
        <taxon>Candidatus Accumulibacter</taxon>
    </lineage>
</organism>
<dbReference type="SUPFAM" id="SSF52540">
    <property type="entry name" value="P-loop containing nucleoside triphosphate hydrolases"/>
    <property type="match status" value="1"/>
</dbReference>
<name>A0A080M2W9_9PROT</name>
<dbReference type="AlphaFoldDB" id="A0A080M2W9"/>
<sequence length="327" mass="36037">MNLPLSTIPAIPLTDLSLPPRGSWPASVHRFDEESAWAVRSALAAQRPLLVRGEPGSGKSQLARAAAEALGRLFIAEVVHARSESQDLQWRFDALGRLGDAQAMGAHQYGADEVRQRLDPRNYLSPGALWWVFDWPSALRQQQQSGGRGARPQPPAGWSPARGSVLLIDEIDKAEADLPNGLLETLGNGGFSVHWLDTAVCAAPAMPTPLVVITTNEERELPAAFIRRCLVLNLRWPSNEDAFTARLIERGRLHFHARCHPEVYREAARQLWQDRQEAARQGLQGPGQAEYLDLLRVVVSLAPVIDEQLALLAKVGEFALRKHPPAD</sequence>
<comment type="caution">
    <text evidence="2">The sequence shown here is derived from an EMBL/GenBank/DDBJ whole genome shotgun (WGS) entry which is preliminary data.</text>
</comment>
<dbReference type="GO" id="GO:0016887">
    <property type="term" value="F:ATP hydrolysis activity"/>
    <property type="evidence" value="ECO:0007669"/>
    <property type="project" value="InterPro"/>
</dbReference>
<dbReference type="Gene3D" id="3.40.50.300">
    <property type="entry name" value="P-loop containing nucleotide triphosphate hydrolases"/>
    <property type="match status" value="1"/>
</dbReference>
<proteinExistence type="predicted"/>
<dbReference type="STRING" id="1453999.AW06_004384"/>
<dbReference type="InterPro" id="IPR027417">
    <property type="entry name" value="P-loop_NTPase"/>
</dbReference>
<feature type="domain" description="AAA+ ATPase" evidence="1">
    <location>
        <begin position="45"/>
        <end position="238"/>
    </location>
</feature>